<name>A0A176W6R2_MARPO</name>
<gene>
    <name evidence="1" type="ORF">AXG93_2446s1000</name>
</gene>
<reference evidence="1" key="1">
    <citation type="submission" date="2016-03" db="EMBL/GenBank/DDBJ databases">
        <title>Mechanisms controlling the formation of the plant cell surface in tip-growing cells are functionally conserved among land plants.</title>
        <authorList>
            <person name="Honkanen S."/>
            <person name="Jones V.A."/>
            <person name="Morieri G."/>
            <person name="Champion C."/>
            <person name="Hetherington A.J."/>
            <person name="Kelly S."/>
            <person name="Saint-Marcoux D."/>
            <person name="Proust H."/>
            <person name="Prescott H."/>
            <person name="Dolan L."/>
        </authorList>
    </citation>
    <scope>NUCLEOTIDE SEQUENCE [LARGE SCALE GENOMIC DNA]</scope>
    <source>
        <tissue evidence="1">Whole gametophyte</tissue>
    </source>
</reference>
<protein>
    <submittedName>
        <fullName evidence="1">Uncharacterized protein</fullName>
    </submittedName>
</protein>
<proteinExistence type="predicted"/>
<sequence>MTANVSEARRGRGGWFSSIPRRSLAGPSLCFVDSIQEWVKGEQAKNRKSSQRRGMKKSEIDIDEVEAMEDLVAILSADDSCSDLKAEAKEWIVFCGKYRWLEHSNWNPSLECNEQIILKFLDNLYSPTGMKAKLDLGETVLRGRMKRMANLAIVEDEETARRKFKHPYS</sequence>
<evidence type="ECO:0000313" key="2">
    <source>
        <dbReference type="Proteomes" id="UP000077202"/>
    </source>
</evidence>
<accession>A0A176W6R2</accession>
<comment type="caution">
    <text evidence="1">The sequence shown here is derived from an EMBL/GenBank/DDBJ whole genome shotgun (WGS) entry which is preliminary data.</text>
</comment>
<dbReference type="Proteomes" id="UP000077202">
    <property type="component" value="Unassembled WGS sequence"/>
</dbReference>
<keyword evidence="2" id="KW-1185">Reference proteome</keyword>
<organism evidence="1 2">
    <name type="scientific">Marchantia polymorpha subsp. ruderalis</name>
    <dbReference type="NCBI Taxonomy" id="1480154"/>
    <lineage>
        <taxon>Eukaryota</taxon>
        <taxon>Viridiplantae</taxon>
        <taxon>Streptophyta</taxon>
        <taxon>Embryophyta</taxon>
        <taxon>Marchantiophyta</taxon>
        <taxon>Marchantiopsida</taxon>
        <taxon>Marchantiidae</taxon>
        <taxon>Marchantiales</taxon>
        <taxon>Marchantiaceae</taxon>
        <taxon>Marchantia</taxon>
    </lineage>
</organism>
<dbReference type="AlphaFoldDB" id="A0A176W6R2"/>
<evidence type="ECO:0000313" key="1">
    <source>
        <dbReference type="EMBL" id="OAE28758.1"/>
    </source>
</evidence>
<dbReference type="EMBL" id="LVLJ01001671">
    <property type="protein sequence ID" value="OAE28758.1"/>
    <property type="molecule type" value="Genomic_DNA"/>
</dbReference>